<feature type="domain" description="TCP" evidence="7">
    <location>
        <begin position="86"/>
        <end position="144"/>
    </location>
</feature>
<keyword evidence="9" id="KW-1185">Reference proteome</keyword>
<evidence type="ECO:0000313" key="8">
    <source>
        <dbReference type="EMBL" id="GER29851.1"/>
    </source>
</evidence>
<dbReference type="PROSITE" id="PS51369">
    <property type="entry name" value="TCP"/>
    <property type="match status" value="1"/>
</dbReference>
<evidence type="ECO:0000259" key="7">
    <source>
        <dbReference type="PROSITE" id="PS51369"/>
    </source>
</evidence>
<comment type="subcellular location">
    <subcellularLocation>
        <location evidence="1">Nucleus</location>
    </subcellularLocation>
</comment>
<accession>A0A5A7PAU3</accession>
<evidence type="ECO:0000256" key="1">
    <source>
        <dbReference type="ARBA" id="ARBA00004123"/>
    </source>
</evidence>
<keyword evidence="3" id="KW-0238">DNA-binding</keyword>
<comment type="caution">
    <text evidence="8">The sequence shown here is derived from an EMBL/GenBank/DDBJ whole genome shotgun (WGS) entry which is preliminary data.</text>
</comment>
<dbReference type="GO" id="GO:2000032">
    <property type="term" value="P:regulation of secondary shoot formation"/>
    <property type="evidence" value="ECO:0007669"/>
    <property type="project" value="TreeGrafter"/>
</dbReference>
<dbReference type="GO" id="GO:0003700">
    <property type="term" value="F:DNA-binding transcription factor activity"/>
    <property type="evidence" value="ECO:0007669"/>
    <property type="project" value="InterPro"/>
</dbReference>
<evidence type="ECO:0000256" key="5">
    <source>
        <dbReference type="ARBA" id="ARBA00023242"/>
    </source>
</evidence>
<evidence type="ECO:0000256" key="4">
    <source>
        <dbReference type="ARBA" id="ARBA00023163"/>
    </source>
</evidence>
<evidence type="ECO:0000256" key="2">
    <source>
        <dbReference type="ARBA" id="ARBA00023015"/>
    </source>
</evidence>
<dbReference type="Proteomes" id="UP000325081">
    <property type="component" value="Unassembled WGS sequence"/>
</dbReference>
<feature type="region of interest" description="Disordered" evidence="6">
    <location>
        <begin position="57"/>
        <end position="93"/>
    </location>
</feature>
<organism evidence="8 9">
    <name type="scientific">Striga asiatica</name>
    <name type="common">Asiatic witchweed</name>
    <name type="synonym">Buchnera asiatica</name>
    <dbReference type="NCBI Taxonomy" id="4170"/>
    <lineage>
        <taxon>Eukaryota</taxon>
        <taxon>Viridiplantae</taxon>
        <taxon>Streptophyta</taxon>
        <taxon>Embryophyta</taxon>
        <taxon>Tracheophyta</taxon>
        <taxon>Spermatophyta</taxon>
        <taxon>Magnoliopsida</taxon>
        <taxon>eudicotyledons</taxon>
        <taxon>Gunneridae</taxon>
        <taxon>Pentapetalae</taxon>
        <taxon>asterids</taxon>
        <taxon>lamiids</taxon>
        <taxon>Lamiales</taxon>
        <taxon>Orobanchaceae</taxon>
        <taxon>Buchnereae</taxon>
        <taxon>Striga</taxon>
    </lineage>
</organism>
<dbReference type="OrthoDB" id="1896834at2759"/>
<dbReference type="Pfam" id="PF03634">
    <property type="entry name" value="TCP"/>
    <property type="match status" value="1"/>
</dbReference>
<reference evidence="9" key="1">
    <citation type="journal article" date="2019" name="Curr. Biol.">
        <title>Genome Sequence of Striga asiatica Provides Insight into the Evolution of Plant Parasitism.</title>
        <authorList>
            <person name="Yoshida S."/>
            <person name="Kim S."/>
            <person name="Wafula E.K."/>
            <person name="Tanskanen J."/>
            <person name="Kim Y.M."/>
            <person name="Honaas L."/>
            <person name="Yang Z."/>
            <person name="Spallek T."/>
            <person name="Conn C.E."/>
            <person name="Ichihashi Y."/>
            <person name="Cheong K."/>
            <person name="Cui S."/>
            <person name="Der J.P."/>
            <person name="Gundlach H."/>
            <person name="Jiao Y."/>
            <person name="Hori C."/>
            <person name="Ishida J.K."/>
            <person name="Kasahara H."/>
            <person name="Kiba T."/>
            <person name="Kim M.S."/>
            <person name="Koo N."/>
            <person name="Laohavisit A."/>
            <person name="Lee Y.H."/>
            <person name="Lumba S."/>
            <person name="McCourt P."/>
            <person name="Mortimer J.C."/>
            <person name="Mutuku J.M."/>
            <person name="Nomura T."/>
            <person name="Sasaki-Sekimoto Y."/>
            <person name="Seto Y."/>
            <person name="Wang Y."/>
            <person name="Wakatake T."/>
            <person name="Sakakibara H."/>
            <person name="Demura T."/>
            <person name="Yamaguchi S."/>
            <person name="Yoneyama K."/>
            <person name="Manabe R.I."/>
            <person name="Nelson D.C."/>
            <person name="Schulman A.H."/>
            <person name="Timko M.P."/>
            <person name="dePamphilis C.W."/>
            <person name="Choi D."/>
            <person name="Shirasu K."/>
        </authorList>
    </citation>
    <scope>NUCLEOTIDE SEQUENCE [LARGE SCALE GENOMIC DNA]</scope>
    <source>
        <strain evidence="9">cv. UVA1</strain>
    </source>
</reference>
<dbReference type="InterPro" id="IPR017887">
    <property type="entry name" value="TF_TCP_subgr"/>
</dbReference>
<protein>
    <submittedName>
        <fullName evidence="8">TCP transcription factor 22</fullName>
    </submittedName>
</protein>
<dbReference type="InterPro" id="IPR005333">
    <property type="entry name" value="Transcription_factor_TCP"/>
</dbReference>
<proteinExistence type="predicted"/>
<dbReference type="PANTHER" id="PTHR31072">
    <property type="entry name" value="TRANSCRIPTION FACTOR TCP4-RELATED"/>
    <property type="match status" value="1"/>
</dbReference>
<evidence type="ECO:0000256" key="3">
    <source>
        <dbReference type="ARBA" id="ARBA00023125"/>
    </source>
</evidence>
<feature type="compositionally biased region" description="Basic residues" evidence="6">
    <location>
        <begin position="80"/>
        <end position="93"/>
    </location>
</feature>
<keyword evidence="2" id="KW-0805">Transcription regulation</keyword>
<keyword evidence="5" id="KW-0539">Nucleus</keyword>
<gene>
    <name evidence="8" type="ORF">STAS_05749</name>
</gene>
<dbReference type="EMBL" id="BKCP01004294">
    <property type="protein sequence ID" value="GER29851.1"/>
    <property type="molecule type" value="Genomic_DNA"/>
</dbReference>
<dbReference type="GO" id="GO:0005634">
    <property type="term" value="C:nucleus"/>
    <property type="evidence" value="ECO:0007669"/>
    <property type="project" value="UniProtKB-SubCell"/>
</dbReference>
<evidence type="ECO:0000313" key="9">
    <source>
        <dbReference type="Proteomes" id="UP000325081"/>
    </source>
</evidence>
<keyword evidence="4" id="KW-0804">Transcription</keyword>
<name>A0A5A7PAU3_STRAF</name>
<dbReference type="PANTHER" id="PTHR31072:SF87">
    <property type="entry name" value="TRANSCRIPTION FACTOR TCP12"/>
    <property type="match status" value="1"/>
</dbReference>
<evidence type="ECO:0000256" key="6">
    <source>
        <dbReference type="SAM" id="MobiDB-lite"/>
    </source>
</evidence>
<dbReference type="AlphaFoldDB" id="A0A5A7PAU3"/>
<dbReference type="GO" id="GO:0043565">
    <property type="term" value="F:sequence-specific DNA binding"/>
    <property type="evidence" value="ECO:0007669"/>
    <property type="project" value="TreeGrafter"/>
</dbReference>
<sequence length="338" mass="38029">MFPQPSFYNPFDQPSFTDRQIPSHPISPFLDGHDLPLNQILLHGKTLDEKIIPPPQKAEETASGHHPPVRRPRNCLGAVPRRRAGKKDRHSKIRTAQGIRDRRMRLSLQVARKFFDLQDMLGFDKASKTIEWLFTKSKRAINELSSENPNNNNINNNNNNIIMSGSDMKSESLASECEVVSGSVEENHVPLFKPDSRTDSREKMMVKMLGEDFVEKSNPSKNDEDVEKLRFSNGLMMFEGGDREWNIDNPKCYSIEDVGTIEKFLGSSSSSRASYIPNYFDGVNKSFSGYLDPNSNFMGFFGNWDMLSNESTNSTVYGIQNDAAVGGNPSSIYSATTP</sequence>